<evidence type="ECO:0008006" key="4">
    <source>
        <dbReference type="Google" id="ProtNLM"/>
    </source>
</evidence>
<dbReference type="PANTHER" id="PTHR15503:SF22">
    <property type="entry name" value="TRANSPOSON TY3-I GAG POLYPROTEIN"/>
    <property type="match status" value="1"/>
</dbReference>
<reference evidence="2 3" key="1">
    <citation type="submission" date="2019-05" db="EMBL/GenBank/DDBJ databases">
        <title>Mikania micrantha, genome provides insights into the molecular mechanism of rapid growth.</title>
        <authorList>
            <person name="Liu B."/>
        </authorList>
    </citation>
    <scope>NUCLEOTIDE SEQUENCE [LARGE SCALE GENOMIC DNA]</scope>
    <source>
        <strain evidence="2">NLD-2019</strain>
        <tissue evidence="2">Leaf</tissue>
    </source>
</reference>
<feature type="compositionally biased region" description="Polar residues" evidence="1">
    <location>
        <begin position="20"/>
        <end position="31"/>
    </location>
</feature>
<protein>
    <recommendedName>
        <fullName evidence="4">Reverse transcriptase domain-containing protein</fullName>
    </recommendedName>
</protein>
<comment type="caution">
    <text evidence="2">The sequence shown here is derived from an EMBL/GenBank/DDBJ whole genome shotgun (WGS) entry which is preliminary data.</text>
</comment>
<dbReference type="InterPro" id="IPR032567">
    <property type="entry name" value="RTL1-rel"/>
</dbReference>
<dbReference type="OrthoDB" id="1749187at2759"/>
<dbReference type="SUPFAM" id="SSF56672">
    <property type="entry name" value="DNA/RNA polymerases"/>
    <property type="match status" value="1"/>
</dbReference>
<dbReference type="InterPro" id="IPR043502">
    <property type="entry name" value="DNA/RNA_pol_sf"/>
</dbReference>
<accession>A0A5N6Q203</accession>
<sequence length="343" mass="38178">MAEFQLKHPNEGRPFLGSGESKSFGNPQSDKPTYPHVDKSRTTYPPKSSNVSSPENGPVLIKTEGCVHCRVRNGKNDARKDYVLDVGYNTVQLTSVPKGNFVFYFWGMTTGTCLAMELAGVVTDLGGAKTLGFKGKLMDLPISSLDLILGMEWLESLGEITHDWHKAWMRFIYQGTDVQLQGLSSNYSGSAALHQWLSFDEPSFDSNSPFITVSSALANVQHPAFTSLLSNFSHLFCAPLGLPPPRSHDHTILLNSTQPICVCPYRYPHLHKTENERQVQELLALGMIQASTSAYSSPVILVRKKDKSWRMCVDYRALYKVTIPNKYPIPVVEELLDELHGNA</sequence>
<feature type="compositionally biased region" description="Basic and acidic residues" evidence="1">
    <location>
        <begin position="1"/>
        <end position="11"/>
    </location>
</feature>
<organism evidence="2 3">
    <name type="scientific">Mikania micrantha</name>
    <name type="common">bitter vine</name>
    <dbReference type="NCBI Taxonomy" id="192012"/>
    <lineage>
        <taxon>Eukaryota</taxon>
        <taxon>Viridiplantae</taxon>
        <taxon>Streptophyta</taxon>
        <taxon>Embryophyta</taxon>
        <taxon>Tracheophyta</taxon>
        <taxon>Spermatophyta</taxon>
        <taxon>Magnoliopsida</taxon>
        <taxon>eudicotyledons</taxon>
        <taxon>Gunneridae</taxon>
        <taxon>Pentapetalae</taxon>
        <taxon>asterids</taxon>
        <taxon>campanulids</taxon>
        <taxon>Asterales</taxon>
        <taxon>Asteraceae</taxon>
        <taxon>Asteroideae</taxon>
        <taxon>Heliantheae alliance</taxon>
        <taxon>Eupatorieae</taxon>
        <taxon>Mikania</taxon>
    </lineage>
</organism>
<dbReference type="AlphaFoldDB" id="A0A5N6Q203"/>
<name>A0A5N6Q203_9ASTR</name>
<feature type="region of interest" description="Disordered" evidence="1">
    <location>
        <begin position="1"/>
        <end position="57"/>
    </location>
</feature>
<dbReference type="PANTHER" id="PTHR15503">
    <property type="entry name" value="LDOC1 RELATED"/>
    <property type="match status" value="1"/>
</dbReference>
<dbReference type="Proteomes" id="UP000326396">
    <property type="component" value="Linkage Group LG1"/>
</dbReference>
<gene>
    <name evidence="2" type="ORF">E3N88_00984</name>
</gene>
<feature type="compositionally biased region" description="Polar residues" evidence="1">
    <location>
        <begin position="42"/>
        <end position="55"/>
    </location>
</feature>
<evidence type="ECO:0000313" key="2">
    <source>
        <dbReference type="EMBL" id="KAD7477848.1"/>
    </source>
</evidence>
<dbReference type="Gene3D" id="3.10.10.10">
    <property type="entry name" value="HIV Type 1 Reverse Transcriptase, subunit A, domain 1"/>
    <property type="match status" value="1"/>
</dbReference>
<evidence type="ECO:0000256" key="1">
    <source>
        <dbReference type="SAM" id="MobiDB-lite"/>
    </source>
</evidence>
<keyword evidence="3" id="KW-1185">Reference proteome</keyword>
<evidence type="ECO:0000313" key="3">
    <source>
        <dbReference type="Proteomes" id="UP000326396"/>
    </source>
</evidence>
<proteinExistence type="predicted"/>
<dbReference type="EMBL" id="SZYD01000001">
    <property type="protein sequence ID" value="KAD7477848.1"/>
    <property type="molecule type" value="Genomic_DNA"/>
</dbReference>